<proteinExistence type="predicted"/>
<feature type="domain" description="Aerobactin siderophore biosynthesis IucA/IucC-like C-terminal" evidence="2">
    <location>
        <begin position="288"/>
        <end position="436"/>
    </location>
</feature>
<organism evidence="3 4">
    <name type="scientific">Dimargaris cristalligena</name>
    <dbReference type="NCBI Taxonomy" id="215637"/>
    <lineage>
        <taxon>Eukaryota</taxon>
        <taxon>Fungi</taxon>
        <taxon>Fungi incertae sedis</taxon>
        <taxon>Zoopagomycota</taxon>
        <taxon>Kickxellomycotina</taxon>
        <taxon>Dimargaritomycetes</taxon>
        <taxon>Dimargaritales</taxon>
        <taxon>Dimargaritaceae</taxon>
        <taxon>Dimargaris</taxon>
    </lineage>
</organism>
<dbReference type="InterPro" id="IPR022770">
    <property type="entry name" value="IucA/IucC-like_C"/>
</dbReference>
<dbReference type="EMBL" id="ML002219">
    <property type="protein sequence ID" value="RKP40203.1"/>
    <property type="molecule type" value="Genomic_DNA"/>
</dbReference>
<dbReference type="InterPro" id="IPR007310">
    <property type="entry name" value="Aerobactin_biosyn_IucA/IucC_N"/>
</dbReference>
<name>A0A4Q0A271_9FUNG</name>
<evidence type="ECO:0000313" key="3">
    <source>
        <dbReference type="EMBL" id="RKP40203.1"/>
    </source>
</evidence>
<dbReference type="PANTHER" id="PTHR34384:SF5">
    <property type="entry name" value="L-2,3-DIAMINOPROPANOATE--CITRATE LIGASE"/>
    <property type="match status" value="1"/>
</dbReference>
<dbReference type="GO" id="GO:0019290">
    <property type="term" value="P:siderophore biosynthetic process"/>
    <property type="evidence" value="ECO:0007669"/>
    <property type="project" value="InterPro"/>
</dbReference>
<dbReference type="GO" id="GO:0016881">
    <property type="term" value="F:acid-amino acid ligase activity"/>
    <property type="evidence" value="ECO:0007669"/>
    <property type="project" value="UniProtKB-ARBA"/>
</dbReference>
<dbReference type="AlphaFoldDB" id="A0A4Q0A271"/>
<evidence type="ECO:0000313" key="4">
    <source>
        <dbReference type="Proteomes" id="UP000268162"/>
    </source>
</evidence>
<sequence length="468" mass="52905">LNPDVLLNQVARANNYDKDIISAIIREMESSMAHQEHMYVHPPSPPTLESSELAWENSILEGHATHPMHKARFALPPLAPIQVGESLRHVKVVFVAVPRSQLQIRGNFEDELAPLVQAIGLQGASSDEVIVPVHSRQLPNIVSRFPFVRLLDGYDMAEAQASLRTVVPDHSPNIQLKLPLGIKVTSALRTITPWTTYLGPGLRPILERIMKDPEACIVVHETSSIVVRDPDVDEAKHLSCLIRESPTQLARARGESVVVCAALTERDANGEFHVNRAWKLNSLDRRLAFLERYVELYLRAIMPPIIEHGFAFEAHQQNTLMRYDPTTGDIKGFMVRDFGGIKAHQDTLFQTTGMRMEAIPDGCAEAESLKEVYNLAYHSIVQMNLHRLIRALGLHYNGMGWAIVRRHMRKIIPRQSELYRLWLESPTVDYKCFVTMKIDGLYRDYLYTSVPNLLLYVDHNQGVSVTAP</sequence>
<accession>A0A4Q0A271</accession>
<dbReference type="STRING" id="215637.A0A4Q0A271"/>
<reference evidence="4" key="1">
    <citation type="journal article" date="2018" name="Nat. Microbiol.">
        <title>Leveraging single-cell genomics to expand the fungal tree of life.</title>
        <authorList>
            <person name="Ahrendt S.R."/>
            <person name="Quandt C.A."/>
            <person name="Ciobanu D."/>
            <person name="Clum A."/>
            <person name="Salamov A."/>
            <person name="Andreopoulos B."/>
            <person name="Cheng J.F."/>
            <person name="Woyke T."/>
            <person name="Pelin A."/>
            <person name="Henrissat B."/>
            <person name="Reynolds N.K."/>
            <person name="Benny G.L."/>
            <person name="Smith M.E."/>
            <person name="James T.Y."/>
            <person name="Grigoriev I.V."/>
        </authorList>
    </citation>
    <scope>NUCLEOTIDE SEQUENCE [LARGE SCALE GENOMIC DNA]</scope>
    <source>
        <strain evidence="4">RSA 468</strain>
    </source>
</reference>
<feature type="non-terminal residue" evidence="3">
    <location>
        <position position="1"/>
    </location>
</feature>
<dbReference type="Pfam" id="PF04183">
    <property type="entry name" value="IucA_IucC"/>
    <property type="match status" value="1"/>
</dbReference>
<evidence type="ECO:0000259" key="1">
    <source>
        <dbReference type="Pfam" id="PF04183"/>
    </source>
</evidence>
<dbReference type="PANTHER" id="PTHR34384">
    <property type="entry name" value="L-2,3-DIAMINOPROPANOATE--CITRATE LIGASE"/>
    <property type="match status" value="1"/>
</dbReference>
<protein>
    <submittedName>
        <fullName evidence="3">IucC family-domain-containing protein</fullName>
    </submittedName>
</protein>
<dbReference type="Gene3D" id="1.10.510.40">
    <property type="match status" value="1"/>
</dbReference>
<dbReference type="Proteomes" id="UP000268162">
    <property type="component" value="Unassembled WGS sequence"/>
</dbReference>
<evidence type="ECO:0000259" key="2">
    <source>
        <dbReference type="Pfam" id="PF06276"/>
    </source>
</evidence>
<keyword evidence="4" id="KW-1185">Reference proteome</keyword>
<feature type="domain" description="Aerobactin siderophore biosynthesis IucA/IucC N-terminal" evidence="1">
    <location>
        <begin position="53"/>
        <end position="264"/>
    </location>
</feature>
<gene>
    <name evidence="3" type="ORF">BJ085DRAFT_18743</name>
</gene>
<dbReference type="InterPro" id="IPR037455">
    <property type="entry name" value="LucA/IucC-like"/>
</dbReference>
<dbReference type="Pfam" id="PF06276">
    <property type="entry name" value="FhuF"/>
    <property type="match status" value="1"/>
</dbReference>